<evidence type="ECO:0000256" key="7">
    <source>
        <dbReference type="RuleBase" id="RU000382"/>
    </source>
</evidence>
<dbReference type="GO" id="GO:0004058">
    <property type="term" value="F:aromatic-L-amino-acid decarboxylase activity"/>
    <property type="evidence" value="ECO:0007669"/>
    <property type="project" value="UniProtKB-ARBA"/>
</dbReference>
<dbReference type="InterPro" id="IPR015422">
    <property type="entry name" value="PyrdxlP-dep_Trfase_small"/>
</dbReference>
<accession>A0A537J155</accession>
<dbReference type="PANTHER" id="PTHR11999:SF70">
    <property type="entry name" value="MIP05841P"/>
    <property type="match status" value="1"/>
</dbReference>
<organism evidence="8 9">
    <name type="scientific">Candidatus Segetimicrobium genomatis</name>
    <dbReference type="NCBI Taxonomy" id="2569760"/>
    <lineage>
        <taxon>Bacteria</taxon>
        <taxon>Bacillati</taxon>
        <taxon>Candidatus Sysuimicrobiota</taxon>
        <taxon>Candidatus Sysuimicrobiia</taxon>
        <taxon>Candidatus Sysuimicrobiales</taxon>
        <taxon>Candidatus Segetimicrobiaceae</taxon>
        <taxon>Candidatus Segetimicrobium</taxon>
    </lineage>
</organism>
<evidence type="ECO:0000256" key="1">
    <source>
        <dbReference type="ARBA" id="ARBA00001933"/>
    </source>
</evidence>
<feature type="modified residue" description="N6-(pyridoxal phosphate)lysine" evidence="6">
    <location>
        <position position="303"/>
    </location>
</feature>
<evidence type="ECO:0000256" key="2">
    <source>
        <dbReference type="ARBA" id="ARBA00009533"/>
    </source>
</evidence>
<evidence type="ECO:0000313" key="8">
    <source>
        <dbReference type="EMBL" id="TMI77289.1"/>
    </source>
</evidence>
<comment type="cofactor">
    <cofactor evidence="1 6 7">
        <name>pyridoxal 5'-phosphate</name>
        <dbReference type="ChEBI" id="CHEBI:597326"/>
    </cofactor>
</comment>
<dbReference type="Gene3D" id="3.90.1150.10">
    <property type="entry name" value="Aspartate Aminotransferase, domain 1"/>
    <property type="match status" value="1"/>
</dbReference>
<keyword evidence="3" id="KW-0210">Decarboxylase</keyword>
<comment type="similarity">
    <text evidence="2 7">Belongs to the group II decarboxylase family.</text>
</comment>
<keyword evidence="5 7" id="KW-0456">Lyase</keyword>
<evidence type="ECO:0000256" key="5">
    <source>
        <dbReference type="ARBA" id="ARBA00023239"/>
    </source>
</evidence>
<evidence type="ECO:0000256" key="6">
    <source>
        <dbReference type="PIRSR" id="PIRSR602129-50"/>
    </source>
</evidence>
<dbReference type="GO" id="GO:0005737">
    <property type="term" value="C:cytoplasm"/>
    <property type="evidence" value="ECO:0007669"/>
    <property type="project" value="TreeGrafter"/>
</dbReference>
<protein>
    <submittedName>
        <fullName evidence="8">Amino acid decarboxylase</fullName>
    </submittedName>
</protein>
<dbReference type="Proteomes" id="UP000318834">
    <property type="component" value="Unassembled WGS sequence"/>
</dbReference>
<evidence type="ECO:0000256" key="3">
    <source>
        <dbReference type="ARBA" id="ARBA00022793"/>
    </source>
</evidence>
<dbReference type="SUPFAM" id="SSF53383">
    <property type="entry name" value="PLP-dependent transferases"/>
    <property type="match status" value="1"/>
</dbReference>
<reference evidence="8 9" key="1">
    <citation type="journal article" date="2019" name="Nat. Microbiol.">
        <title>Mediterranean grassland soil C-N compound turnover is dependent on rainfall and depth, and is mediated by genomically divergent microorganisms.</title>
        <authorList>
            <person name="Diamond S."/>
            <person name="Andeer P.F."/>
            <person name="Li Z."/>
            <person name="Crits-Christoph A."/>
            <person name="Burstein D."/>
            <person name="Anantharaman K."/>
            <person name="Lane K.R."/>
            <person name="Thomas B.C."/>
            <person name="Pan C."/>
            <person name="Northen T.R."/>
            <person name="Banfield J.F."/>
        </authorList>
    </citation>
    <scope>NUCLEOTIDE SEQUENCE [LARGE SCALE GENOMIC DNA]</scope>
    <source>
        <strain evidence="8">NP_8</strain>
    </source>
</reference>
<name>A0A537J155_9BACT</name>
<dbReference type="InterPro" id="IPR015421">
    <property type="entry name" value="PyrdxlP-dep_Trfase_major"/>
</dbReference>
<dbReference type="GO" id="GO:0019752">
    <property type="term" value="P:carboxylic acid metabolic process"/>
    <property type="evidence" value="ECO:0007669"/>
    <property type="project" value="InterPro"/>
</dbReference>
<sequence length="494" mass="54648">MSDRDSGLGDMSPDEFRRAGYLAVDWVADYLASVEDYPVLARTEPGAIRRLLPASPPKTPESLESMLADLTSVIVPGITHWNHPAFFAYFAITGSGPGILGELLTAALNVNGMLWKTSPAATELEGVALDWLRQMVGLPDGWMGIIMDTASMASLCAIAAAREAAEPHLREQGMAGGPRLRLYTSEQAHSSIEKAAIVLGLGRHGVRKIPVDREFRMDPAALAAAVTEDRRAGWRPFCVAATVGTTSTTSVDPVPAIADVCAQERLWLHVDGAYAGMAALLPEFRWVLEGCHQADSVVINPHKWLFTPIDCSAFYCARPEVLRGAFSLVPEYLRTTESDQAAVRDFMDYGVQLGRRFRALKLWMVIRHFGWEGLAARIREHIRLGQQFRSWVDAHPDFERMAPAPLSVVCFRARPADLRARAGEHDGYLDRLNEALLEEVNATGRAYLSHTRLNGRLTLRLAVGNLRTTEAHVREAWDLLQQHAAQLDRTLRKE</sequence>
<gene>
    <name evidence="8" type="ORF">E6H05_00425</name>
</gene>
<evidence type="ECO:0000313" key="9">
    <source>
        <dbReference type="Proteomes" id="UP000318834"/>
    </source>
</evidence>
<dbReference type="GO" id="GO:0006520">
    <property type="term" value="P:amino acid metabolic process"/>
    <property type="evidence" value="ECO:0007669"/>
    <property type="project" value="InterPro"/>
</dbReference>
<comment type="caution">
    <text evidence="8">The sequence shown here is derived from an EMBL/GenBank/DDBJ whole genome shotgun (WGS) entry which is preliminary data.</text>
</comment>
<keyword evidence="4 6" id="KW-0663">Pyridoxal phosphate</keyword>
<dbReference type="Gene3D" id="1.20.1340.10">
    <property type="entry name" value="dopa decarboxylase, N-terminal domain"/>
    <property type="match status" value="1"/>
</dbReference>
<proteinExistence type="inferred from homology"/>
<dbReference type="InterPro" id="IPR010977">
    <property type="entry name" value="Aromatic_deC"/>
</dbReference>
<dbReference type="EMBL" id="VBAP01000004">
    <property type="protein sequence ID" value="TMI77289.1"/>
    <property type="molecule type" value="Genomic_DNA"/>
</dbReference>
<dbReference type="GO" id="GO:0030170">
    <property type="term" value="F:pyridoxal phosphate binding"/>
    <property type="evidence" value="ECO:0007669"/>
    <property type="project" value="InterPro"/>
</dbReference>
<dbReference type="PANTHER" id="PTHR11999">
    <property type="entry name" value="GROUP II PYRIDOXAL-5-PHOSPHATE DECARBOXYLASE"/>
    <property type="match status" value="1"/>
</dbReference>
<evidence type="ECO:0000256" key="4">
    <source>
        <dbReference type="ARBA" id="ARBA00022898"/>
    </source>
</evidence>
<dbReference type="AlphaFoldDB" id="A0A537J155"/>
<dbReference type="Gene3D" id="3.40.640.10">
    <property type="entry name" value="Type I PLP-dependent aspartate aminotransferase-like (Major domain)"/>
    <property type="match status" value="1"/>
</dbReference>
<dbReference type="InterPro" id="IPR015424">
    <property type="entry name" value="PyrdxlP-dep_Trfase"/>
</dbReference>
<dbReference type="PRINTS" id="PR00800">
    <property type="entry name" value="YHDCRBOXLASE"/>
</dbReference>
<dbReference type="InterPro" id="IPR002129">
    <property type="entry name" value="PyrdxlP-dep_de-COase"/>
</dbReference>
<dbReference type="Pfam" id="PF00282">
    <property type="entry name" value="Pyridoxal_deC"/>
    <property type="match status" value="1"/>
</dbReference>